<keyword evidence="4 5" id="KW-0408">Iron</keyword>
<dbReference type="AlphaFoldDB" id="A0A9P7FRR3"/>
<evidence type="ECO:0000256" key="2">
    <source>
        <dbReference type="ARBA" id="ARBA00022964"/>
    </source>
</evidence>
<keyword evidence="2" id="KW-0223">Dioxygenase</keyword>
<dbReference type="SUPFAM" id="SSF48113">
    <property type="entry name" value="Heme-dependent peroxidases"/>
    <property type="match status" value="1"/>
</dbReference>
<feature type="region of interest" description="Disordered" evidence="6">
    <location>
        <begin position="1"/>
        <end position="23"/>
    </location>
</feature>
<reference evidence="7" key="2">
    <citation type="submission" date="2021-10" db="EMBL/GenBank/DDBJ databases">
        <title>Phylogenomics reveals ancestral predisposition of the termite-cultivated fungus Termitomyces towards a domesticated lifestyle.</title>
        <authorList>
            <person name="Auxier B."/>
            <person name="Grum-Grzhimaylo A."/>
            <person name="Cardenas M.E."/>
            <person name="Lodge J.D."/>
            <person name="Laessoe T."/>
            <person name="Pedersen O."/>
            <person name="Smith M.E."/>
            <person name="Kuyper T.W."/>
            <person name="Franco-Molano E.A."/>
            <person name="Baroni T.J."/>
            <person name="Aanen D.K."/>
        </authorList>
    </citation>
    <scope>NUCLEOTIDE SEQUENCE</scope>
    <source>
        <strain evidence="7">D49</strain>
    </source>
</reference>
<evidence type="ECO:0000256" key="6">
    <source>
        <dbReference type="SAM" id="MobiDB-lite"/>
    </source>
</evidence>
<dbReference type="GO" id="GO:0046872">
    <property type="term" value="F:metal ion binding"/>
    <property type="evidence" value="ECO:0007669"/>
    <property type="project" value="UniProtKB-KW"/>
</dbReference>
<keyword evidence="1 5" id="KW-0479">Metal-binding</keyword>
<name>A0A9P7FRR3_9AGAR</name>
<gene>
    <name evidence="7" type="ORF">H0H81_009200</name>
</gene>
<keyword evidence="3" id="KW-0560">Oxidoreductase</keyword>
<dbReference type="InterPro" id="IPR010255">
    <property type="entry name" value="Haem_peroxidase_sf"/>
</dbReference>
<dbReference type="GO" id="GO:0006631">
    <property type="term" value="P:fatty acid metabolic process"/>
    <property type="evidence" value="ECO:0007669"/>
    <property type="project" value="UniProtKB-ARBA"/>
</dbReference>
<dbReference type="Pfam" id="PF03098">
    <property type="entry name" value="An_peroxidase"/>
    <property type="match status" value="1"/>
</dbReference>
<keyword evidence="8" id="KW-1185">Reference proteome</keyword>
<evidence type="ECO:0000256" key="3">
    <source>
        <dbReference type="ARBA" id="ARBA00023002"/>
    </source>
</evidence>
<evidence type="ECO:0000256" key="4">
    <source>
        <dbReference type="ARBA" id="ARBA00023004"/>
    </source>
</evidence>
<dbReference type="Gene3D" id="1.10.640.10">
    <property type="entry name" value="Haem peroxidase domain superfamily, animal type"/>
    <property type="match status" value="1"/>
</dbReference>
<dbReference type="InterPro" id="IPR037120">
    <property type="entry name" value="Haem_peroxidase_sf_animal"/>
</dbReference>
<evidence type="ECO:0000313" key="8">
    <source>
        <dbReference type="Proteomes" id="UP000717328"/>
    </source>
</evidence>
<dbReference type="GO" id="GO:0051213">
    <property type="term" value="F:dioxygenase activity"/>
    <property type="evidence" value="ECO:0007669"/>
    <property type="project" value="UniProtKB-KW"/>
</dbReference>
<dbReference type="Proteomes" id="UP000717328">
    <property type="component" value="Unassembled WGS sequence"/>
</dbReference>
<dbReference type="PROSITE" id="PS50292">
    <property type="entry name" value="PEROXIDASE_3"/>
    <property type="match status" value="1"/>
</dbReference>
<sequence length="420" mass="47393">MADKKLEPGKQYPFGRRSEGQDPWKLPRAADVFDKLLKKSRHEDHANNINSLVAALACVISRGQLSLHRVDENRLEYNQTSPFLDLSPLYGTNKSESDTVRAKDGTGMLSPDCYYDIRATFLPPAVSALLILWNRNHNYIARHLLLNNERKEWKEPSDPNLENGITPPWLLAQDDQIFEIARAINCVQFMNVVVEDFLKILCGLSHTGPGSNLNILAVVKDLAQVAKGKGHTSTVEFSLLHSEWSSLFSQKDVQAFKEKMAVFSGNRPENISDMMPREFNELLHQTTSKNPNRRQWNLADIRRGSNSRFKDQDLAHILYEATERAAGAVGARCIDSCFRSKELIMLERARKWKVGSLNQFRKFLGLKPLKSFEEWNSNPDVASAAKSLYGDSIDALELYVRCGTSSCAQLLIVPLAWSTG</sequence>
<dbReference type="GO" id="GO:0020037">
    <property type="term" value="F:heme binding"/>
    <property type="evidence" value="ECO:0007669"/>
    <property type="project" value="InterPro"/>
</dbReference>
<reference evidence="7" key="1">
    <citation type="submission" date="2021-02" db="EMBL/GenBank/DDBJ databases">
        <authorList>
            <person name="Nieuwenhuis M."/>
            <person name="Van De Peppel L.J.J."/>
        </authorList>
    </citation>
    <scope>NUCLEOTIDE SEQUENCE</scope>
    <source>
        <strain evidence="7">D49</strain>
    </source>
</reference>
<dbReference type="EMBL" id="JABCKI010005979">
    <property type="protein sequence ID" value="KAG5636080.1"/>
    <property type="molecule type" value="Genomic_DNA"/>
</dbReference>
<dbReference type="PANTHER" id="PTHR11903:SF37">
    <property type="entry name" value="PSI-PRODUCING OXYGENASE A"/>
    <property type="match status" value="1"/>
</dbReference>
<keyword evidence="5" id="KW-0349">Heme</keyword>
<dbReference type="GO" id="GO:0004601">
    <property type="term" value="F:peroxidase activity"/>
    <property type="evidence" value="ECO:0007669"/>
    <property type="project" value="InterPro"/>
</dbReference>
<dbReference type="GO" id="GO:0006979">
    <property type="term" value="P:response to oxidative stress"/>
    <property type="evidence" value="ECO:0007669"/>
    <property type="project" value="InterPro"/>
</dbReference>
<protein>
    <submittedName>
        <fullName evidence="7">Uncharacterized protein</fullName>
    </submittedName>
</protein>
<evidence type="ECO:0000256" key="1">
    <source>
        <dbReference type="ARBA" id="ARBA00022723"/>
    </source>
</evidence>
<accession>A0A9P7FRR3</accession>
<proteinExistence type="predicted"/>
<comment type="caution">
    <text evidence="7">The sequence shown here is derived from an EMBL/GenBank/DDBJ whole genome shotgun (WGS) entry which is preliminary data.</text>
</comment>
<dbReference type="PANTHER" id="PTHR11903">
    <property type="entry name" value="PROSTAGLANDIN G/H SYNTHASE"/>
    <property type="match status" value="1"/>
</dbReference>
<dbReference type="InterPro" id="IPR019791">
    <property type="entry name" value="Haem_peroxidase_animal"/>
</dbReference>
<organism evidence="7 8">
    <name type="scientific">Sphagnurus paluster</name>
    <dbReference type="NCBI Taxonomy" id="117069"/>
    <lineage>
        <taxon>Eukaryota</taxon>
        <taxon>Fungi</taxon>
        <taxon>Dikarya</taxon>
        <taxon>Basidiomycota</taxon>
        <taxon>Agaricomycotina</taxon>
        <taxon>Agaricomycetes</taxon>
        <taxon>Agaricomycetidae</taxon>
        <taxon>Agaricales</taxon>
        <taxon>Tricholomatineae</taxon>
        <taxon>Lyophyllaceae</taxon>
        <taxon>Sphagnurus</taxon>
    </lineage>
</organism>
<evidence type="ECO:0000313" key="7">
    <source>
        <dbReference type="EMBL" id="KAG5636080.1"/>
    </source>
</evidence>
<evidence type="ECO:0000256" key="5">
    <source>
        <dbReference type="PIRSR" id="PIRSR619791-2"/>
    </source>
</evidence>
<dbReference type="InterPro" id="IPR050783">
    <property type="entry name" value="Oxylipin_biosynth_metab"/>
</dbReference>
<dbReference type="OrthoDB" id="823504at2759"/>
<feature type="binding site" description="axial binding residue" evidence="5">
    <location>
        <position position="241"/>
    </location>
    <ligand>
        <name>heme b</name>
        <dbReference type="ChEBI" id="CHEBI:60344"/>
    </ligand>
    <ligandPart>
        <name>Fe</name>
        <dbReference type="ChEBI" id="CHEBI:18248"/>
    </ligandPart>
</feature>